<organism evidence="2 3">
    <name type="scientific">Salmonella enterica I</name>
    <dbReference type="NCBI Taxonomy" id="59201"/>
    <lineage>
        <taxon>Bacteria</taxon>
        <taxon>Pseudomonadati</taxon>
        <taxon>Pseudomonadota</taxon>
        <taxon>Gammaproteobacteria</taxon>
        <taxon>Enterobacterales</taxon>
        <taxon>Enterobacteriaceae</taxon>
        <taxon>Salmonella</taxon>
    </lineage>
</organism>
<dbReference type="InterPro" id="IPR039697">
    <property type="entry name" value="Alcohol_dehydrogenase_Fe"/>
</dbReference>
<dbReference type="InterPro" id="IPR018211">
    <property type="entry name" value="ADH_Fe_CS"/>
</dbReference>
<dbReference type="PANTHER" id="PTHR11496">
    <property type="entry name" value="ALCOHOL DEHYDROGENASE"/>
    <property type="match status" value="1"/>
</dbReference>
<dbReference type="EC" id="1.1.1.77" evidence="2"/>
<dbReference type="SUPFAM" id="SSF56796">
    <property type="entry name" value="Dehydroquinate synthase-like"/>
    <property type="match status" value="1"/>
</dbReference>
<dbReference type="PROSITE" id="PS00060">
    <property type="entry name" value="ADH_IRON_2"/>
    <property type="match status" value="1"/>
</dbReference>
<protein>
    <submittedName>
        <fullName evidence="2">L-1,2-propanediol oxidoreductase</fullName>
        <ecNumber evidence="2">1.1.1.77</ecNumber>
    </submittedName>
</protein>
<accession>A0A447TWA7</accession>
<dbReference type="InterPro" id="IPR056798">
    <property type="entry name" value="ADH_Fe_C"/>
</dbReference>
<dbReference type="GO" id="GO:0008912">
    <property type="term" value="F:lactaldehyde reductase activity"/>
    <property type="evidence" value="ECO:0007669"/>
    <property type="project" value="UniProtKB-EC"/>
</dbReference>
<gene>
    <name evidence="2" type="primary">fucO_4</name>
    <name evidence="2" type="ORF">NCTC6754_03449</name>
</gene>
<dbReference type="GO" id="GO:0004022">
    <property type="term" value="F:alcohol dehydrogenase (NAD+) activity"/>
    <property type="evidence" value="ECO:0007669"/>
    <property type="project" value="TreeGrafter"/>
</dbReference>
<dbReference type="EMBL" id="LR134190">
    <property type="protein sequence ID" value="VEB54733.1"/>
    <property type="molecule type" value="Genomic_DNA"/>
</dbReference>
<feature type="domain" description="Fe-containing alcohol dehydrogenase-like C-terminal" evidence="1">
    <location>
        <begin position="2"/>
        <end position="96"/>
    </location>
</feature>
<evidence type="ECO:0000313" key="2">
    <source>
        <dbReference type="EMBL" id="VEB54733.1"/>
    </source>
</evidence>
<dbReference type="Pfam" id="PF25137">
    <property type="entry name" value="ADH_Fe_C"/>
    <property type="match status" value="1"/>
</dbReference>
<evidence type="ECO:0000313" key="3">
    <source>
        <dbReference type="Proteomes" id="UP000269208"/>
    </source>
</evidence>
<dbReference type="GO" id="GO:0046872">
    <property type="term" value="F:metal ion binding"/>
    <property type="evidence" value="ECO:0007669"/>
    <property type="project" value="InterPro"/>
</dbReference>
<dbReference type="Gene3D" id="1.20.1090.10">
    <property type="entry name" value="Dehydroquinate synthase-like - alpha domain"/>
    <property type="match status" value="1"/>
</dbReference>
<name>A0A447TWA7_SALET</name>
<dbReference type="AlphaFoldDB" id="A0A447TWA7"/>
<dbReference type="PANTHER" id="PTHR11496:SF106">
    <property type="entry name" value="LACTALDEHYDE REDUCTASE"/>
    <property type="match status" value="1"/>
</dbReference>
<sequence length="176" mass="19586">MGQYVAGMGFSNVGLGLVHGMAHPLGAFYNTPHGVANAILLPHVMRFNAGSTNEKFRDIARAMGVKVEGLSLEEARNAAVEAVFALNRDVGNSAAFCVMSAFEKRISRRWRRRRSMMSVRAAIRVKRVWRTLSNCIIPPGNFAGWRCAYPLYISCSSVGRIRRSRRHPATKLPRQP</sequence>
<reference evidence="2 3" key="1">
    <citation type="submission" date="2018-12" db="EMBL/GenBank/DDBJ databases">
        <authorList>
            <consortium name="Pathogen Informatics"/>
        </authorList>
    </citation>
    <scope>NUCLEOTIDE SEQUENCE [LARGE SCALE GENOMIC DNA]</scope>
    <source>
        <strain evidence="2 3">NCTC6754</strain>
    </source>
</reference>
<proteinExistence type="predicted"/>
<evidence type="ECO:0000259" key="1">
    <source>
        <dbReference type="Pfam" id="PF25137"/>
    </source>
</evidence>
<dbReference type="Proteomes" id="UP000269208">
    <property type="component" value="Chromosome"/>
</dbReference>
<keyword evidence="2" id="KW-0560">Oxidoreductase</keyword>